<dbReference type="InterPro" id="IPR034904">
    <property type="entry name" value="FSCA_dom_sf"/>
</dbReference>
<dbReference type="Gene3D" id="3.30.300.130">
    <property type="entry name" value="Fe-S cluster assembly (FSCA)"/>
    <property type="match status" value="1"/>
</dbReference>
<gene>
    <name evidence="1" type="ORF">KC19_9G044100</name>
</gene>
<proteinExistence type="predicted"/>
<dbReference type="PANTHER" id="PTHR36018:SF1">
    <property type="entry name" value="OS09G0481800 PROTEIN"/>
    <property type="match status" value="1"/>
</dbReference>
<reference evidence="1" key="1">
    <citation type="submission" date="2020-06" db="EMBL/GenBank/DDBJ databases">
        <title>WGS assembly of Ceratodon purpureus strain R40.</title>
        <authorList>
            <person name="Carey S.B."/>
            <person name="Jenkins J."/>
            <person name="Shu S."/>
            <person name="Lovell J.T."/>
            <person name="Sreedasyam A."/>
            <person name="Maumus F."/>
            <person name="Tiley G.P."/>
            <person name="Fernandez-Pozo N."/>
            <person name="Barry K."/>
            <person name="Chen C."/>
            <person name="Wang M."/>
            <person name="Lipzen A."/>
            <person name="Daum C."/>
            <person name="Saski C.A."/>
            <person name="Payton A.C."/>
            <person name="Mcbreen J.C."/>
            <person name="Conrad R.E."/>
            <person name="Kollar L.M."/>
            <person name="Olsson S."/>
            <person name="Huttunen S."/>
            <person name="Landis J.B."/>
            <person name="Wickett N.J."/>
            <person name="Johnson M.G."/>
            <person name="Rensing S.A."/>
            <person name="Grimwood J."/>
            <person name="Schmutz J."/>
            <person name="Mcdaniel S.F."/>
        </authorList>
    </citation>
    <scope>NUCLEOTIDE SEQUENCE</scope>
    <source>
        <strain evidence="1">R40</strain>
    </source>
</reference>
<organism evidence="1 2">
    <name type="scientific">Ceratodon purpureus</name>
    <name type="common">Fire moss</name>
    <name type="synonym">Dicranum purpureum</name>
    <dbReference type="NCBI Taxonomy" id="3225"/>
    <lineage>
        <taxon>Eukaryota</taxon>
        <taxon>Viridiplantae</taxon>
        <taxon>Streptophyta</taxon>
        <taxon>Embryophyta</taxon>
        <taxon>Bryophyta</taxon>
        <taxon>Bryophytina</taxon>
        <taxon>Bryopsida</taxon>
        <taxon>Dicranidae</taxon>
        <taxon>Pseudoditrichales</taxon>
        <taxon>Ditrichaceae</taxon>
        <taxon>Ceratodon</taxon>
    </lineage>
</organism>
<dbReference type="OrthoDB" id="446939at2759"/>
<dbReference type="EMBL" id="CM026430">
    <property type="protein sequence ID" value="KAG0561195.1"/>
    <property type="molecule type" value="Genomic_DNA"/>
</dbReference>
<evidence type="ECO:0000313" key="1">
    <source>
        <dbReference type="EMBL" id="KAG0561195.1"/>
    </source>
</evidence>
<sequence>MASVLGAAGFCCGASLVRCGSGVQSVGAKTSIQRTVRVGGAGVRRLGSNGWRRLESGVQRRSGGTGWGGSNEVVEPLDLTEENVEQVLIDARSELLQLFDVSVGITGVVQLVELDGPFVKVRLTGRFWHERSMVLARVANYLQKRIPEIVEVEIEDQAQLDDSAANF</sequence>
<name>A0A8T0GRY5_CERPU</name>
<evidence type="ECO:0000313" key="2">
    <source>
        <dbReference type="Proteomes" id="UP000822688"/>
    </source>
</evidence>
<comment type="caution">
    <text evidence="1">The sequence shown here is derived from an EMBL/GenBank/DDBJ whole genome shotgun (WGS) entry which is preliminary data.</text>
</comment>
<dbReference type="SUPFAM" id="SSF117916">
    <property type="entry name" value="Fe-S cluster assembly (FSCA) domain-like"/>
    <property type="match status" value="1"/>
</dbReference>
<accession>A0A8T0GRY5</accession>
<dbReference type="Proteomes" id="UP000822688">
    <property type="component" value="Chromosome 9"/>
</dbReference>
<evidence type="ECO:0008006" key="3">
    <source>
        <dbReference type="Google" id="ProtNLM"/>
    </source>
</evidence>
<keyword evidence="2" id="KW-1185">Reference proteome</keyword>
<dbReference type="PANTHER" id="PTHR36018">
    <property type="entry name" value="OS09G0481800 PROTEIN"/>
    <property type="match status" value="1"/>
</dbReference>
<dbReference type="AlphaFoldDB" id="A0A8T0GRY5"/>
<protein>
    <recommendedName>
        <fullName evidence="3">NIF system FeS cluster assembly NifU C-terminal domain-containing protein</fullName>
    </recommendedName>
</protein>